<dbReference type="InterPro" id="IPR027417">
    <property type="entry name" value="P-loop_NTPase"/>
</dbReference>
<feature type="non-terminal residue" evidence="2">
    <location>
        <position position="1"/>
    </location>
</feature>
<protein>
    <recommendedName>
        <fullName evidence="1">ArsA/GET3 Anion-transporting ATPase-like domain-containing protein</fullName>
    </recommendedName>
</protein>
<gene>
    <name evidence="2" type="ORF">E6H04_10715</name>
</gene>
<sequence length="68" mass="7448">VIVNGIIAREQVGADAPAFVRNRVAMQAGYLREIDESFPGMVRARLPLLETEVRGLETVGRLGRLLDA</sequence>
<reference evidence="2 3" key="1">
    <citation type="journal article" date="2019" name="Nat. Microbiol.">
        <title>Mediterranean grassland soil C-N compound turnover is dependent on rainfall and depth, and is mediated by genomically divergent microorganisms.</title>
        <authorList>
            <person name="Diamond S."/>
            <person name="Andeer P.F."/>
            <person name="Li Z."/>
            <person name="Crits-Christoph A."/>
            <person name="Burstein D."/>
            <person name="Anantharaman K."/>
            <person name="Lane K.R."/>
            <person name="Thomas B.C."/>
            <person name="Pan C."/>
            <person name="Northen T.R."/>
            <person name="Banfield J.F."/>
        </authorList>
    </citation>
    <scope>NUCLEOTIDE SEQUENCE [LARGE SCALE GENOMIC DNA]</scope>
    <source>
        <strain evidence="2">NP_7</strain>
    </source>
</reference>
<evidence type="ECO:0000313" key="3">
    <source>
        <dbReference type="Proteomes" id="UP000320048"/>
    </source>
</evidence>
<feature type="domain" description="ArsA/GET3 Anion-transporting ATPase-like" evidence="1">
    <location>
        <begin position="1"/>
        <end position="66"/>
    </location>
</feature>
<evidence type="ECO:0000313" key="2">
    <source>
        <dbReference type="EMBL" id="TMI79328.1"/>
    </source>
</evidence>
<comment type="caution">
    <text evidence="2">The sequence shown here is derived from an EMBL/GenBank/DDBJ whole genome shotgun (WGS) entry which is preliminary data.</text>
</comment>
<proteinExistence type="predicted"/>
<dbReference type="Gene3D" id="3.40.50.300">
    <property type="entry name" value="P-loop containing nucleotide triphosphate hydrolases"/>
    <property type="match status" value="1"/>
</dbReference>
<organism evidence="2 3">
    <name type="scientific">Candidatus Segetimicrobium genomatis</name>
    <dbReference type="NCBI Taxonomy" id="2569760"/>
    <lineage>
        <taxon>Bacteria</taxon>
        <taxon>Bacillati</taxon>
        <taxon>Candidatus Sysuimicrobiota</taxon>
        <taxon>Candidatus Sysuimicrobiia</taxon>
        <taxon>Candidatus Sysuimicrobiales</taxon>
        <taxon>Candidatus Segetimicrobiaceae</taxon>
        <taxon>Candidatus Segetimicrobium</taxon>
    </lineage>
</organism>
<dbReference type="AlphaFoldDB" id="A0A537J703"/>
<evidence type="ECO:0000259" key="1">
    <source>
        <dbReference type="Pfam" id="PF02374"/>
    </source>
</evidence>
<dbReference type="Proteomes" id="UP000320048">
    <property type="component" value="Unassembled WGS sequence"/>
</dbReference>
<accession>A0A537J703</accession>
<dbReference type="EMBL" id="VBAO01000294">
    <property type="protein sequence ID" value="TMI79328.1"/>
    <property type="molecule type" value="Genomic_DNA"/>
</dbReference>
<dbReference type="InterPro" id="IPR025723">
    <property type="entry name" value="ArsA/GET3_ATPase-like"/>
</dbReference>
<name>A0A537J703_9BACT</name>
<dbReference type="Pfam" id="PF02374">
    <property type="entry name" value="ArsA_ATPase"/>
    <property type="match status" value="1"/>
</dbReference>